<evidence type="ECO:0000256" key="1">
    <source>
        <dbReference type="SAM" id="MobiDB-lite"/>
    </source>
</evidence>
<comment type="caution">
    <text evidence="3">The sequence shown here is derived from an EMBL/GenBank/DDBJ whole genome shotgun (WGS) entry which is preliminary data.</text>
</comment>
<evidence type="ECO:0000313" key="4">
    <source>
        <dbReference type="Proteomes" id="UP000814243"/>
    </source>
</evidence>
<feature type="domain" description="DUF4797" evidence="2">
    <location>
        <begin position="242"/>
        <end position="269"/>
    </location>
</feature>
<feature type="compositionally biased region" description="Low complexity" evidence="1">
    <location>
        <begin position="188"/>
        <end position="197"/>
    </location>
</feature>
<dbReference type="Proteomes" id="UP000814243">
    <property type="component" value="Unassembled WGS sequence"/>
</dbReference>
<protein>
    <recommendedName>
        <fullName evidence="2">DUF4797 domain-containing protein</fullName>
    </recommendedName>
</protein>
<sequence length="280" mass="31285">MHLRVPVHEQLSLPGRMREKLHINRRSLPPANSSRLTLTERSYATNSLTTLENRKSFQSQHFVVTTKTKKLFVCLLLYGSDNVDLMKNKLGINFLTSEKFVGDLPVNVAVQQRTPKNNPRRESVTPKIVVCPPIEEMSETITAPRGGRLLKALSSRLSRRANDSDSVGSSSSSDSVSGENGRTDDRSSCSVSESGSDGSERHRRHRSTVSLRRVFQSLSLSSRSQSCSPTERSRQPKKQTQPKRILRPPVTYTYVRGLSGLPTQRVPRHTVCCASMGLNR</sequence>
<feature type="region of interest" description="Disordered" evidence="1">
    <location>
        <begin position="158"/>
        <end position="246"/>
    </location>
</feature>
<dbReference type="Pfam" id="PF16051">
    <property type="entry name" value="DUF4797"/>
    <property type="match status" value="1"/>
</dbReference>
<gene>
    <name evidence="3" type="ORF">HF086_016194</name>
</gene>
<dbReference type="EMBL" id="JACEFF010000449">
    <property type="protein sequence ID" value="KAH9637172.1"/>
    <property type="molecule type" value="Genomic_DNA"/>
</dbReference>
<proteinExistence type="predicted"/>
<dbReference type="InterPro" id="IPR032050">
    <property type="entry name" value="DUF4797"/>
</dbReference>
<feature type="compositionally biased region" description="Low complexity" evidence="1">
    <location>
        <begin position="164"/>
        <end position="178"/>
    </location>
</feature>
<evidence type="ECO:0000259" key="2">
    <source>
        <dbReference type="Pfam" id="PF16051"/>
    </source>
</evidence>
<reference evidence="3" key="1">
    <citation type="journal article" date="2021" name="G3 (Bethesda)">
        <title>Genome and transcriptome analysis of the beet armyworm Spodoptera exigua reveals targets for pest control. .</title>
        <authorList>
            <person name="Simon S."/>
            <person name="Breeschoten T."/>
            <person name="Jansen H.J."/>
            <person name="Dirks R.P."/>
            <person name="Schranz M.E."/>
            <person name="Ros V.I.D."/>
        </authorList>
    </citation>
    <scope>NUCLEOTIDE SEQUENCE</scope>
    <source>
        <strain evidence="3">TB_SE_WUR_2020</strain>
    </source>
</reference>
<organism evidence="3 4">
    <name type="scientific">Spodoptera exigua</name>
    <name type="common">Beet armyworm</name>
    <name type="synonym">Noctua fulgens</name>
    <dbReference type="NCBI Taxonomy" id="7107"/>
    <lineage>
        <taxon>Eukaryota</taxon>
        <taxon>Metazoa</taxon>
        <taxon>Ecdysozoa</taxon>
        <taxon>Arthropoda</taxon>
        <taxon>Hexapoda</taxon>
        <taxon>Insecta</taxon>
        <taxon>Pterygota</taxon>
        <taxon>Neoptera</taxon>
        <taxon>Endopterygota</taxon>
        <taxon>Lepidoptera</taxon>
        <taxon>Glossata</taxon>
        <taxon>Ditrysia</taxon>
        <taxon>Noctuoidea</taxon>
        <taxon>Noctuidae</taxon>
        <taxon>Amphipyrinae</taxon>
        <taxon>Spodoptera</taxon>
    </lineage>
</organism>
<feature type="compositionally biased region" description="Low complexity" evidence="1">
    <location>
        <begin position="209"/>
        <end position="228"/>
    </location>
</feature>
<dbReference type="AlphaFoldDB" id="A0A922SG67"/>
<feature type="compositionally biased region" description="Basic residues" evidence="1">
    <location>
        <begin position="235"/>
        <end position="246"/>
    </location>
</feature>
<name>A0A922SG67_SPOEX</name>
<evidence type="ECO:0000313" key="3">
    <source>
        <dbReference type="EMBL" id="KAH9637172.1"/>
    </source>
</evidence>
<accession>A0A922SG67</accession>